<dbReference type="RefSeq" id="WP_286402004.1">
    <property type="nucleotide sequence ID" value="NZ_JBHSDQ010000008.1"/>
</dbReference>
<keyword evidence="1" id="KW-1133">Transmembrane helix</keyword>
<accession>A0ABV8WRM7</accession>
<evidence type="ECO:0000256" key="1">
    <source>
        <dbReference type="SAM" id="Phobius"/>
    </source>
</evidence>
<feature type="transmembrane region" description="Helical" evidence="1">
    <location>
        <begin position="46"/>
        <end position="67"/>
    </location>
</feature>
<sequence>MTPSRYRRPLMVLAAVIAVLSLIAVGTVMALAFAGSVAPTWVTYSALYGLPAAFILMLLLVLDGVAARRRAGKAGRR</sequence>
<protein>
    <submittedName>
        <fullName evidence="2">Uncharacterized protein</fullName>
    </submittedName>
</protein>
<gene>
    <name evidence="2" type="ORF">ACFO0G_17290</name>
</gene>
<keyword evidence="3" id="KW-1185">Reference proteome</keyword>
<evidence type="ECO:0000313" key="3">
    <source>
        <dbReference type="Proteomes" id="UP001595778"/>
    </source>
</evidence>
<feature type="transmembrane region" description="Helical" evidence="1">
    <location>
        <begin position="12"/>
        <end position="34"/>
    </location>
</feature>
<organism evidence="2 3">
    <name type="scientific">Arthrobacter sedimenti</name>
    <dbReference type="NCBI Taxonomy" id="2694931"/>
    <lineage>
        <taxon>Bacteria</taxon>
        <taxon>Bacillati</taxon>
        <taxon>Actinomycetota</taxon>
        <taxon>Actinomycetes</taxon>
        <taxon>Micrococcales</taxon>
        <taxon>Micrococcaceae</taxon>
        <taxon>Arthrobacter</taxon>
    </lineage>
</organism>
<reference evidence="3" key="1">
    <citation type="journal article" date="2019" name="Int. J. Syst. Evol. Microbiol.">
        <title>The Global Catalogue of Microorganisms (GCM) 10K type strain sequencing project: providing services to taxonomists for standard genome sequencing and annotation.</title>
        <authorList>
            <consortium name="The Broad Institute Genomics Platform"/>
            <consortium name="The Broad Institute Genome Sequencing Center for Infectious Disease"/>
            <person name="Wu L."/>
            <person name="Ma J."/>
        </authorList>
    </citation>
    <scope>NUCLEOTIDE SEQUENCE [LARGE SCALE GENOMIC DNA]</scope>
    <source>
        <strain evidence="3">PJ61</strain>
    </source>
</reference>
<keyword evidence="1" id="KW-0812">Transmembrane</keyword>
<keyword evidence="1" id="KW-0472">Membrane</keyword>
<dbReference type="EMBL" id="JBHSDQ010000008">
    <property type="protein sequence ID" value="MFC4397858.1"/>
    <property type="molecule type" value="Genomic_DNA"/>
</dbReference>
<dbReference type="Proteomes" id="UP001595778">
    <property type="component" value="Unassembled WGS sequence"/>
</dbReference>
<comment type="caution">
    <text evidence="2">The sequence shown here is derived from an EMBL/GenBank/DDBJ whole genome shotgun (WGS) entry which is preliminary data.</text>
</comment>
<evidence type="ECO:0000313" key="2">
    <source>
        <dbReference type="EMBL" id="MFC4397858.1"/>
    </source>
</evidence>
<name>A0ABV8WRM7_9MICC</name>
<proteinExistence type="predicted"/>